<dbReference type="InterPro" id="IPR000620">
    <property type="entry name" value="EamA_dom"/>
</dbReference>
<sequence>MYPKLAKKFFLSTYIQGGPRVSKTQLKTALAIGCLVFIWGISWPIYKAALPFTPPLLFAGMRALMGGVLLAAFLLPTWKKVNWHENWRIYCIAALLNAICFYGFQTVGLIFLPSGLFSVLVFFQPVLIALFAWFWLGEQMSVLKMVGMIVGFLGILIISLDGFTGEISLIGVMVALLAATSWALGTIYVKKESKRADALWMAALQFLIGGVILTIMGAVTENLRDIVWNTPYLIGLVFGGVFGVTVAFTLYFRLINAGDASKIASFTFLVPLIAVLTGAVFLNEPFTLTLLAGLILIVLSITFVNFSGGNRKLKRKLTA</sequence>
<dbReference type="InterPro" id="IPR037185">
    <property type="entry name" value="EmrE-like"/>
</dbReference>
<dbReference type="PANTHER" id="PTHR32322:SF18">
    <property type="entry name" value="S-ADENOSYLMETHIONINE_S-ADENOSYLHOMOCYSTEINE TRANSPORTER"/>
    <property type="match status" value="1"/>
</dbReference>
<keyword evidence="5 7" id="KW-1133">Transmembrane helix</keyword>
<protein>
    <submittedName>
        <fullName evidence="9">DMT family transporter</fullName>
    </submittedName>
</protein>
<feature type="transmembrane region" description="Helical" evidence="7">
    <location>
        <begin position="28"/>
        <end position="46"/>
    </location>
</feature>
<feature type="domain" description="EamA" evidence="8">
    <location>
        <begin position="29"/>
        <end position="159"/>
    </location>
</feature>
<feature type="transmembrane region" description="Helical" evidence="7">
    <location>
        <begin position="263"/>
        <end position="282"/>
    </location>
</feature>
<feature type="transmembrane region" description="Helical" evidence="7">
    <location>
        <begin position="87"/>
        <end position="104"/>
    </location>
</feature>
<evidence type="ECO:0000256" key="1">
    <source>
        <dbReference type="ARBA" id="ARBA00004651"/>
    </source>
</evidence>
<organism evidence="9 10">
    <name type="scientific">Siminovitchia acidinfaciens</name>
    <dbReference type="NCBI Taxonomy" id="2321395"/>
    <lineage>
        <taxon>Bacteria</taxon>
        <taxon>Bacillati</taxon>
        <taxon>Bacillota</taxon>
        <taxon>Bacilli</taxon>
        <taxon>Bacillales</taxon>
        <taxon>Bacillaceae</taxon>
        <taxon>Siminovitchia</taxon>
    </lineage>
</organism>
<dbReference type="GO" id="GO:0005886">
    <property type="term" value="C:plasma membrane"/>
    <property type="evidence" value="ECO:0007669"/>
    <property type="project" value="UniProtKB-SubCell"/>
</dbReference>
<comment type="caution">
    <text evidence="9">The sequence shown here is derived from an EMBL/GenBank/DDBJ whole genome shotgun (WGS) entry which is preliminary data.</text>
</comment>
<evidence type="ECO:0000313" key="9">
    <source>
        <dbReference type="EMBL" id="RST72051.1"/>
    </source>
</evidence>
<evidence type="ECO:0000256" key="2">
    <source>
        <dbReference type="ARBA" id="ARBA00007362"/>
    </source>
</evidence>
<reference evidence="9" key="1">
    <citation type="submission" date="2018-12" db="EMBL/GenBank/DDBJ databases">
        <authorList>
            <person name="Sun L."/>
            <person name="Chen Z."/>
        </authorList>
    </citation>
    <scope>NUCLEOTIDE SEQUENCE [LARGE SCALE GENOMIC DNA]</scope>
    <source>
        <strain evidence="9">3-2-2</strain>
    </source>
</reference>
<dbReference type="Gene3D" id="1.10.3730.20">
    <property type="match status" value="2"/>
</dbReference>
<evidence type="ECO:0000259" key="8">
    <source>
        <dbReference type="Pfam" id="PF00892"/>
    </source>
</evidence>
<evidence type="ECO:0000256" key="5">
    <source>
        <dbReference type="ARBA" id="ARBA00022989"/>
    </source>
</evidence>
<comment type="similarity">
    <text evidence="2">Belongs to the EamA transporter family.</text>
</comment>
<evidence type="ECO:0000256" key="3">
    <source>
        <dbReference type="ARBA" id="ARBA00022475"/>
    </source>
</evidence>
<feature type="domain" description="EamA" evidence="8">
    <location>
        <begin position="170"/>
        <end position="305"/>
    </location>
</feature>
<name>A0A429XV41_9BACI</name>
<dbReference type="Proteomes" id="UP000287156">
    <property type="component" value="Unassembled WGS sequence"/>
</dbReference>
<dbReference type="EMBL" id="QYTV02000010">
    <property type="protein sequence ID" value="RST72051.1"/>
    <property type="molecule type" value="Genomic_DNA"/>
</dbReference>
<keyword evidence="4 7" id="KW-0812">Transmembrane</keyword>
<keyword evidence="10" id="KW-1185">Reference proteome</keyword>
<proteinExistence type="inferred from homology"/>
<gene>
    <name evidence="9" type="ORF">D4T97_017470</name>
</gene>
<feature type="transmembrane region" description="Helical" evidence="7">
    <location>
        <begin position="198"/>
        <end position="220"/>
    </location>
</feature>
<comment type="subcellular location">
    <subcellularLocation>
        <location evidence="1">Cell membrane</location>
        <topology evidence="1">Multi-pass membrane protein</topology>
    </subcellularLocation>
</comment>
<dbReference type="InterPro" id="IPR050638">
    <property type="entry name" value="AA-Vitamin_Transporters"/>
</dbReference>
<feature type="transmembrane region" description="Helical" evidence="7">
    <location>
        <begin position="142"/>
        <end position="163"/>
    </location>
</feature>
<feature type="transmembrane region" description="Helical" evidence="7">
    <location>
        <begin position="232"/>
        <end position="251"/>
    </location>
</feature>
<evidence type="ECO:0000256" key="4">
    <source>
        <dbReference type="ARBA" id="ARBA00022692"/>
    </source>
</evidence>
<feature type="transmembrane region" description="Helical" evidence="7">
    <location>
        <begin position="169"/>
        <end position="189"/>
    </location>
</feature>
<dbReference type="SUPFAM" id="SSF103481">
    <property type="entry name" value="Multidrug resistance efflux transporter EmrE"/>
    <property type="match status" value="2"/>
</dbReference>
<feature type="transmembrane region" description="Helical" evidence="7">
    <location>
        <begin position="110"/>
        <end position="135"/>
    </location>
</feature>
<evidence type="ECO:0000313" key="10">
    <source>
        <dbReference type="Proteomes" id="UP000287156"/>
    </source>
</evidence>
<keyword evidence="6 7" id="KW-0472">Membrane</keyword>
<dbReference type="Pfam" id="PF00892">
    <property type="entry name" value="EamA"/>
    <property type="match status" value="2"/>
</dbReference>
<feature type="transmembrane region" description="Helical" evidence="7">
    <location>
        <begin position="52"/>
        <end position="75"/>
    </location>
</feature>
<evidence type="ECO:0000256" key="7">
    <source>
        <dbReference type="SAM" id="Phobius"/>
    </source>
</evidence>
<dbReference type="OrthoDB" id="510638at2"/>
<dbReference type="PANTHER" id="PTHR32322">
    <property type="entry name" value="INNER MEMBRANE TRANSPORTER"/>
    <property type="match status" value="1"/>
</dbReference>
<dbReference type="AlphaFoldDB" id="A0A429XV41"/>
<keyword evidence="3" id="KW-1003">Cell membrane</keyword>
<accession>A0A429XV41</accession>
<evidence type="ECO:0000256" key="6">
    <source>
        <dbReference type="ARBA" id="ARBA00023136"/>
    </source>
</evidence>
<feature type="transmembrane region" description="Helical" evidence="7">
    <location>
        <begin position="288"/>
        <end position="306"/>
    </location>
</feature>